<accession>A0A9P5YUF7</accession>
<keyword evidence="2" id="KW-1185">Reference proteome</keyword>
<organism evidence="1 2">
    <name type="scientific">Pholiota conissans</name>
    <dbReference type="NCBI Taxonomy" id="109636"/>
    <lineage>
        <taxon>Eukaryota</taxon>
        <taxon>Fungi</taxon>
        <taxon>Dikarya</taxon>
        <taxon>Basidiomycota</taxon>
        <taxon>Agaricomycotina</taxon>
        <taxon>Agaricomycetes</taxon>
        <taxon>Agaricomycetidae</taxon>
        <taxon>Agaricales</taxon>
        <taxon>Agaricineae</taxon>
        <taxon>Strophariaceae</taxon>
        <taxon>Pholiota</taxon>
    </lineage>
</organism>
<reference evidence="1" key="1">
    <citation type="submission" date="2020-11" db="EMBL/GenBank/DDBJ databases">
        <authorList>
            <consortium name="DOE Joint Genome Institute"/>
            <person name="Ahrendt S."/>
            <person name="Riley R."/>
            <person name="Andreopoulos W."/>
            <person name="Labutti K."/>
            <person name="Pangilinan J."/>
            <person name="Ruiz-Duenas F.J."/>
            <person name="Barrasa J.M."/>
            <person name="Sanchez-Garcia M."/>
            <person name="Camarero S."/>
            <person name="Miyauchi S."/>
            <person name="Serrano A."/>
            <person name="Linde D."/>
            <person name="Babiker R."/>
            <person name="Drula E."/>
            <person name="Ayuso-Fernandez I."/>
            <person name="Pacheco R."/>
            <person name="Padilla G."/>
            <person name="Ferreira P."/>
            <person name="Barriuso J."/>
            <person name="Kellner H."/>
            <person name="Castanera R."/>
            <person name="Alfaro M."/>
            <person name="Ramirez L."/>
            <person name="Pisabarro A.G."/>
            <person name="Kuo A."/>
            <person name="Tritt A."/>
            <person name="Lipzen A."/>
            <person name="He G."/>
            <person name="Yan M."/>
            <person name="Ng V."/>
            <person name="Cullen D."/>
            <person name="Martin F."/>
            <person name="Rosso M.-N."/>
            <person name="Henrissat B."/>
            <person name="Hibbett D."/>
            <person name="Martinez A.T."/>
            <person name="Grigoriev I.V."/>
        </authorList>
    </citation>
    <scope>NUCLEOTIDE SEQUENCE</scope>
    <source>
        <strain evidence="1">CIRM-BRFM 674</strain>
    </source>
</reference>
<dbReference type="OrthoDB" id="3033106at2759"/>
<dbReference type="Proteomes" id="UP000807469">
    <property type="component" value="Unassembled WGS sequence"/>
</dbReference>
<dbReference type="EMBL" id="MU155403">
    <property type="protein sequence ID" value="KAF9473990.1"/>
    <property type="molecule type" value="Genomic_DNA"/>
</dbReference>
<protein>
    <submittedName>
        <fullName evidence="1">Uncharacterized protein</fullName>
    </submittedName>
</protein>
<dbReference type="AlphaFoldDB" id="A0A9P5YUF7"/>
<sequence>MSEHELGSFAVVNTHIICFVSGDGVSFTNQEKTDVVNTTLLAQLSAHKSSKSYAHAEEWIRGFLNTASRIGWYPTMQLESQSKFSNTTHAEMKVSVDAVAARLMVQSKQVNRLKILEALLYLKGPGIPIGFEILEKHGKFGTDGAFQFVICEKSVEEGILIRVFPFAFESSEEVTSTLFQPLVDDVPCKMKYMSEGIVATLNTSLVDRIRDAIKHKLEGYVDELVAYLPI</sequence>
<name>A0A9P5YUF7_9AGAR</name>
<comment type="caution">
    <text evidence="1">The sequence shown here is derived from an EMBL/GenBank/DDBJ whole genome shotgun (WGS) entry which is preliminary data.</text>
</comment>
<gene>
    <name evidence="1" type="ORF">BDN70DRAFT_885310</name>
</gene>
<proteinExistence type="predicted"/>
<evidence type="ECO:0000313" key="2">
    <source>
        <dbReference type="Proteomes" id="UP000807469"/>
    </source>
</evidence>
<evidence type="ECO:0000313" key="1">
    <source>
        <dbReference type="EMBL" id="KAF9473990.1"/>
    </source>
</evidence>